<dbReference type="InterPro" id="IPR003439">
    <property type="entry name" value="ABC_transporter-like_ATP-bd"/>
</dbReference>
<dbReference type="GO" id="GO:0016887">
    <property type="term" value="F:ATP hydrolysis activity"/>
    <property type="evidence" value="ECO:0007669"/>
    <property type="project" value="InterPro"/>
</dbReference>
<proteinExistence type="predicted"/>
<dbReference type="PANTHER" id="PTHR42781">
    <property type="entry name" value="SPERMIDINE/PUTRESCINE IMPORT ATP-BINDING PROTEIN POTA"/>
    <property type="match status" value="1"/>
</dbReference>
<keyword evidence="3" id="KW-0067">ATP-binding</keyword>
<dbReference type="InterPro" id="IPR017871">
    <property type="entry name" value="ABC_transporter-like_CS"/>
</dbReference>
<dbReference type="InterPro" id="IPR027417">
    <property type="entry name" value="P-loop_NTPase"/>
</dbReference>
<dbReference type="InterPro" id="IPR003593">
    <property type="entry name" value="AAA+_ATPase"/>
</dbReference>
<dbReference type="PANTHER" id="PTHR42781:SF4">
    <property type="entry name" value="SPERMIDINE_PUTRESCINE IMPORT ATP-BINDING PROTEIN POTA"/>
    <property type="match status" value="1"/>
</dbReference>
<evidence type="ECO:0000313" key="5">
    <source>
        <dbReference type="EMBL" id="SVD08852.1"/>
    </source>
</evidence>
<evidence type="ECO:0000259" key="4">
    <source>
        <dbReference type="PROSITE" id="PS50893"/>
    </source>
</evidence>
<evidence type="ECO:0000256" key="3">
    <source>
        <dbReference type="ARBA" id="ARBA00022840"/>
    </source>
</evidence>
<dbReference type="Pfam" id="PF00005">
    <property type="entry name" value="ABC_tran"/>
    <property type="match status" value="1"/>
</dbReference>
<feature type="domain" description="ABC transporter" evidence="4">
    <location>
        <begin position="2"/>
        <end position="218"/>
    </location>
</feature>
<dbReference type="PROSITE" id="PS50893">
    <property type="entry name" value="ABC_TRANSPORTER_2"/>
    <property type="match status" value="1"/>
</dbReference>
<name>A0A382SGZ2_9ZZZZ</name>
<dbReference type="SMART" id="SM00382">
    <property type="entry name" value="AAA"/>
    <property type="match status" value="1"/>
</dbReference>
<keyword evidence="1" id="KW-0813">Transport</keyword>
<dbReference type="EMBL" id="UINC01128848">
    <property type="protein sequence ID" value="SVD08852.1"/>
    <property type="molecule type" value="Genomic_DNA"/>
</dbReference>
<keyword evidence="2" id="KW-0547">Nucleotide-binding</keyword>
<protein>
    <recommendedName>
        <fullName evidence="4">ABC transporter domain-containing protein</fullName>
    </recommendedName>
</protein>
<sequence>MISLKNLNLQNGSFELNDLCATISTGSYGILMGRTGCGKTTILEAICGLRPLVSGGAIQLYDRDVTCLKPAERGIGYVPQDSALFETMSIFENVAFALRLRKWSNADIEKRVQELAGLMAIAPLLDRKPFGLSGGEAKRVALARALAASPGVLCLDEPLSALDEETHTEICDLLAELHREIDVTILHITHSSSEAKRLGEILLRLEDGKLIEETLVDE</sequence>
<dbReference type="InterPro" id="IPR050093">
    <property type="entry name" value="ABC_SmlMolc_Importer"/>
</dbReference>
<evidence type="ECO:0000256" key="2">
    <source>
        <dbReference type="ARBA" id="ARBA00022741"/>
    </source>
</evidence>
<accession>A0A382SGZ2</accession>
<dbReference type="GO" id="GO:0005524">
    <property type="term" value="F:ATP binding"/>
    <property type="evidence" value="ECO:0007669"/>
    <property type="project" value="UniProtKB-KW"/>
</dbReference>
<organism evidence="5">
    <name type="scientific">marine metagenome</name>
    <dbReference type="NCBI Taxonomy" id="408172"/>
    <lineage>
        <taxon>unclassified sequences</taxon>
        <taxon>metagenomes</taxon>
        <taxon>ecological metagenomes</taxon>
    </lineage>
</organism>
<gene>
    <name evidence="5" type="ORF">METZ01_LOCUS361706</name>
</gene>
<dbReference type="AlphaFoldDB" id="A0A382SGZ2"/>
<reference evidence="5" key="1">
    <citation type="submission" date="2018-05" db="EMBL/GenBank/DDBJ databases">
        <authorList>
            <person name="Lanie J.A."/>
            <person name="Ng W.-L."/>
            <person name="Kazmierczak K.M."/>
            <person name="Andrzejewski T.M."/>
            <person name="Davidsen T.M."/>
            <person name="Wayne K.J."/>
            <person name="Tettelin H."/>
            <person name="Glass J.I."/>
            <person name="Rusch D."/>
            <person name="Podicherti R."/>
            <person name="Tsui H.-C.T."/>
            <person name="Winkler M.E."/>
        </authorList>
    </citation>
    <scope>NUCLEOTIDE SEQUENCE</scope>
</reference>
<dbReference type="SUPFAM" id="SSF52540">
    <property type="entry name" value="P-loop containing nucleoside triphosphate hydrolases"/>
    <property type="match status" value="1"/>
</dbReference>
<evidence type="ECO:0000256" key="1">
    <source>
        <dbReference type="ARBA" id="ARBA00022448"/>
    </source>
</evidence>
<dbReference type="PROSITE" id="PS00211">
    <property type="entry name" value="ABC_TRANSPORTER_1"/>
    <property type="match status" value="1"/>
</dbReference>
<dbReference type="Gene3D" id="3.40.50.300">
    <property type="entry name" value="P-loop containing nucleotide triphosphate hydrolases"/>
    <property type="match status" value="1"/>
</dbReference>